<sequence length="215" mass="24598">MSPQAAYIRDHDDSFSDVTTFFATAPNSPLVKNLPKALPQSPVDVTTPTSAAESSTSQDRHSSRRSNKRCVYKRVSFDVSATEIHEIPHASEYSEEEKAQIWSSRCEERRNRTACMDIVALMDCDMYPSEEEDGICTRGLEPYTEEYVSMYNEHRREVNEGMQQIQDEFDDLLEEPEVLSERLAEWLAEVSEVAHQVAVEIAIEDEAEVRAIWEQ</sequence>
<gene>
    <name evidence="2" type="ORF">CAUS1442_LOCUS15007</name>
    <name evidence="3" type="ORF">CAUS1442_LOCUS15008</name>
</gene>
<protein>
    <submittedName>
        <fullName evidence="3">Uncharacterized protein</fullName>
    </submittedName>
</protein>
<proteinExistence type="predicted"/>
<dbReference type="EMBL" id="HBEF01024249">
    <property type="protein sequence ID" value="CAD8342872.1"/>
    <property type="molecule type" value="Transcribed_RNA"/>
</dbReference>
<name>A0A6T6I395_9STRA</name>
<reference evidence="3" key="1">
    <citation type="submission" date="2021-01" db="EMBL/GenBank/DDBJ databases">
        <authorList>
            <person name="Corre E."/>
            <person name="Pelletier E."/>
            <person name="Niang G."/>
            <person name="Scheremetjew M."/>
            <person name="Finn R."/>
            <person name="Kale V."/>
            <person name="Holt S."/>
            <person name="Cochrane G."/>
            <person name="Meng A."/>
            <person name="Brown T."/>
            <person name="Cohen L."/>
        </authorList>
    </citation>
    <scope>NUCLEOTIDE SEQUENCE</scope>
    <source>
        <strain evidence="3">CCMP3328</strain>
    </source>
</reference>
<dbReference type="EMBL" id="HBEF01024250">
    <property type="protein sequence ID" value="CAD8342873.1"/>
    <property type="molecule type" value="Transcribed_RNA"/>
</dbReference>
<accession>A0A6T6I395</accession>
<evidence type="ECO:0000313" key="3">
    <source>
        <dbReference type="EMBL" id="CAD8342873.1"/>
    </source>
</evidence>
<evidence type="ECO:0000313" key="2">
    <source>
        <dbReference type="EMBL" id="CAD8342872.1"/>
    </source>
</evidence>
<dbReference type="AlphaFoldDB" id="A0A6T6I395"/>
<evidence type="ECO:0000256" key="1">
    <source>
        <dbReference type="SAM" id="MobiDB-lite"/>
    </source>
</evidence>
<feature type="compositionally biased region" description="Low complexity" evidence="1">
    <location>
        <begin position="46"/>
        <end position="57"/>
    </location>
</feature>
<organism evidence="3">
    <name type="scientific">Craspedostauros australis</name>
    <dbReference type="NCBI Taxonomy" id="1486917"/>
    <lineage>
        <taxon>Eukaryota</taxon>
        <taxon>Sar</taxon>
        <taxon>Stramenopiles</taxon>
        <taxon>Ochrophyta</taxon>
        <taxon>Bacillariophyta</taxon>
        <taxon>Bacillariophyceae</taxon>
        <taxon>Bacillariophycidae</taxon>
        <taxon>Naviculales</taxon>
        <taxon>Naviculaceae</taxon>
        <taxon>Craspedostauros</taxon>
    </lineage>
</organism>
<feature type="region of interest" description="Disordered" evidence="1">
    <location>
        <begin position="27"/>
        <end position="67"/>
    </location>
</feature>